<sequence>MGDCEVVGANLAVGASAYAQLVQPPFDRSDPLITAFPVELAGDAEAVLAVMPPSRLRPAASFSVVVEGQQVTIPGRLYNDEPPPDAMGSLSSRQRQLLHCLYSRHCDGMVRQRHLAKVVDSTDPWVVPFVVQLVGEYVLEILVDVCDGLRDLATPGTRGHVAYGQFIVDNPAFFARIQRRVVSYWSCYYRSAYSSFRGYPGSTLLDLLRSAASDRAGHPWPDLAPSAGARADGYC</sequence>
<proteinExistence type="predicted"/>
<keyword evidence="2" id="KW-1185">Reference proteome</keyword>
<accession>A0ABN2YFS4</accession>
<protein>
    <submittedName>
        <fullName evidence="1">Uncharacterized protein</fullName>
    </submittedName>
</protein>
<dbReference type="Proteomes" id="UP001500897">
    <property type="component" value="Unassembled WGS sequence"/>
</dbReference>
<comment type="caution">
    <text evidence="1">The sequence shown here is derived from an EMBL/GenBank/DDBJ whole genome shotgun (WGS) entry which is preliminary data.</text>
</comment>
<name>A0ABN2YFS4_9ACTN</name>
<evidence type="ECO:0000313" key="1">
    <source>
        <dbReference type="EMBL" id="GAA2126430.1"/>
    </source>
</evidence>
<gene>
    <name evidence="1" type="ORF">GCM10009759_78810</name>
</gene>
<evidence type="ECO:0000313" key="2">
    <source>
        <dbReference type="Proteomes" id="UP001500897"/>
    </source>
</evidence>
<dbReference type="EMBL" id="BAAANS010000122">
    <property type="protein sequence ID" value="GAA2126430.1"/>
    <property type="molecule type" value="Genomic_DNA"/>
</dbReference>
<reference evidence="1 2" key="1">
    <citation type="journal article" date="2019" name="Int. J. Syst. Evol. Microbiol.">
        <title>The Global Catalogue of Microorganisms (GCM) 10K type strain sequencing project: providing services to taxonomists for standard genome sequencing and annotation.</title>
        <authorList>
            <consortium name="The Broad Institute Genomics Platform"/>
            <consortium name="The Broad Institute Genome Sequencing Center for Infectious Disease"/>
            <person name="Wu L."/>
            <person name="Ma J."/>
        </authorList>
    </citation>
    <scope>NUCLEOTIDE SEQUENCE [LARGE SCALE GENOMIC DNA]</scope>
    <source>
        <strain evidence="1 2">JCM 14559</strain>
    </source>
</reference>
<organism evidence="1 2">
    <name type="scientific">Kitasatospora saccharophila</name>
    <dbReference type="NCBI Taxonomy" id="407973"/>
    <lineage>
        <taxon>Bacteria</taxon>
        <taxon>Bacillati</taxon>
        <taxon>Actinomycetota</taxon>
        <taxon>Actinomycetes</taxon>
        <taxon>Kitasatosporales</taxon>
        <taxon>Streptomycetaceae</taxon>
        <taxon>Kitasatospora</taxon>
    </lineage>
</organism>